<dbReference type="PANTHER" id="PTHR43176:SF3">
    <property type="entry name" value="3-HYDROXYISOBUTYRYL-COA HYDROLASE, MITOCHONDRIAL"/>
    <property type="match status" value="1"/>
</dbReference>
<dbReference type="EC" id="3.1.2.4" evidence="2"/>
<dbReference type="SUPFAM" id="SSF52096">
    <property type="entry name" value="ClpP/crotonase"/>
    <property type="match status" value="1"/>
</dbReference>
<gene>
    <name evidence="5" type="ORF">SAMN04488241_11097</name>
</gene>
<evidence type="ECO:0000259" key="4">
    <source>
        <dbReference type="Pfam" id="PF16113"/>
    </source>
</evidence>
<evidence type="ECO:0000256" key="2">
    <source>
        <dbReference type="ARBA" id="ARBA00011915"/>
    </source>
</evidence>
<dbReference type="NCBIfam" id="NF004127">
    <property type="entry name" value="PRK05617.1"/>
    <property type="match status" value="1"/>
</dbReference>
<keyword evidence="3" id="KW-0378">Hydrolase</keyword>
<dbReference type="InterPro" id="IPR029045">
    <property type="entry name" value="ClpP/crotonase-like_dom_sf"/>
</dbReference>
<dbReference type="EMBL" id="FOXP01000010">
    <property type="protein sequence ID" value="SFP90049.1"/>
    <property type="molecule type" value="Genomic_DNA"/>
</dbReference>
<comment type="catalytic activity">
    <reaction evidence="1">
        <text>3-hydroxy-2-methylpropanoyl-CoA + H2O = 3-hydroxy-2-methylpropanoate + CoA + H(+)</text>
        <dbReference type="Rhea" id="RHEA:20888"/>
        <dbReference type="ChEBI" id="CHEBI:11805"/>
        <dbReference type="ChEBI" id="CHEBI:15377"/>
        <dbReference type="ChEBI" id="CHEBI:15378"/>
        <dbReference type="ChEBI" id="CHEBI:57287"/>
        <dbReference type="ChEBI" id="CHEBI:57340"/>
        <dbReference type="EC" id="3.1.2.4"/>
    </reaction>
</comment>
<dbReference type="AlphaFoldDB" id="A0A1I5U453"/>
<dbReference type="InterPro" id="IPR045004">
    <property type="entry name" value="ECH_dom"/>
</dbReference>
<evidence type="ECO:0000256" key="3">
    <source>
        <dbReference type="ARBA" id="ARBA00022801"/>
    </source>
</evidence>
<dbReference type="Pfam" id="PF16113">
    <property type="entry name" value="ECH_2"/>
    <property type="match status" value="1"/>
</dbReference>
<name>A0A1I5U453_9SPHN</name>
<dbReference type="PANTHER" id="PTHR43176">
    <property type="entry name" value="3-HYDROXYISOBUTYRYL-COA HYDROLASE-RELATED"/>
    <property type="match status" value="1"/>
</dbReference>
<sequence length="362" mass="39377">MNGNAATLTFLADPHVLTFADQCAGRIRLDRPKALHSLDLGMVRQMTQALLDWRSDDDVRIVMIDHAGGRGFCAGGDVVSIAKDTPKGGTLGRDFFFEEYRLNHLMYTYPKPGVVFMDGIVMGGGVGIACPCRYRVVTERTVFAMPETTIGLFPDVGGGRYLSRLRGRSAQYLALTSARLDGADCIALGLANFYLPSDALDAVKAEIAASPEKAESILAGAAVPPPPARIVERLPTIDHLFASDDFDVVLAALEADGGEWATDTLAALHKRSPTACKVSLRMLVESPRQLHFVDEMRMEYAIMARMHRAPDFAEGVRALLIDKTGDPRWSPPTAAEVTPAMVDAYFEPLPPAEAWTPLPAYR</sequence>
<accession>A0A1I5U453</accession>
<reference evidence="5 6" key="1">
    <citation type="submission" date="2016-10" db="EMBL/GenBank/DDBJ databases">
        <authorList>
            <person name="de Groot N.N."/>
        </authorList>
    </citation>
    <scope>NUCLEOTIDE SEQUENCE [LARGE SCALE GENOMIC DNA]</scope>
    <source>
        <strain evidence="5 6">CGMCC 1.9113</strain>
    </source>
</reference>
<protein>
    <recommendedName>
        <fullName evidence="2">3-hydroxyisobutyryl-CoA hydrolase</fullName>
        <ecNumber evidence="2">3.1.2.4</ecNumber>
    </recommendedName>
</protein>
<evidence type="ECO:0000313" key="5">
    <source>
        <dbReference type="EMBL" id="SFP90049.1"/>
    </source>
</evidence>
<dbReference type="Gene3D" id="3.90.226.10">
    <property type="entry name" value="2-enoyl-CoA Hydratase, Chain A, domain 1"/>
    <property type="match status" value="1"/>
</dbReference>
<evidence type="ECO:0000313" key="6">
    <source>
        <dbReference type="Proteomes" id="UP000199586"/>
    </source>
</evidence>
<feature type="domain" description="Enoyl-CoA hydratase/isomerase" evidence="4">
    <location>
        <begin position="25"/>
        <end position="346"/>
    </location>
</feature>
<dbReference type="InterPro" id="IPR032259">
    <property type="entry name" value="HIBYL-CoA-H"/>
</dbReference>
<dbReference type="STRING" id="634430.SAMN04488241_11097"/>
<proteinExistence type="predicted"/>
<dbReference type="OrthoDB" id="9790967at2"/>
<dbReference type="CDD" id="cd06558">
    <property type="entry name" value="crotonase-like"/>
    <property type="match status" value="1"/>
</dbReference>
<organism evidence="5 6">
    <name type="scientific">Sphingomonas rubra</name>
    <dbReference type="NCBI Taxonomy" id="634430"/>
    <lineage>
        <taxon>Bacteria</taxon>
        <taxon>Pseudomonadati</taxon>
        <taxon>Pseudomonadota</taxon>
        <taxon>Alphaproteobacteria</taxon>
        <taxon>Sphingomonadales</taxon>
        <taxon>Sphingomonadaceae</taxon>
        <taxon>Sphingomonas</taxon>
    </lineage>
</organism>
<evidence type="ECO:0000256" key="1">
    <source>
        <dbReference type="ARBA" id="ARBA00001709"/>
    </source>
</evidence>
<keyword evidence="6" id="KW-1185">Reference proteome</keyword>
<dbReference type="GO" id="GO:0003860">
    <property type="term" value="F:3-hydroxyisobutyryl-CoA hydrolase activity"/>
    <property type="evidence" value="ECO:0007669"/>
    <property type="project" value="UniProtKB-EC"/>
</dbReference>
<dbReference type="Proteomes" id="UP000199586">
    <property type="component" value="Unassembled WGS sequence"/>
</dbReference>
<dbReference type="GO" id="GO:0006574">
    <property type="term" value="P:L-valine catabolic process"/>
    <property type="evidence" value="ECO:0007669"/>
    <property type="project" value="TreeGrafter"/>
</dbReference>